<evidence type="ECO:0000256" key="3">
    <source>
        <dbReference type="ARBA" id="ARBA00023274"/>
    </source>
</evidence>
<keyword evidence="2 5" id="KW-0689">Ribosomal protein</keyword>
<dbReference type="SUPFAM" id="SSF55315">
    <property type="entry name" value="L30e-like"/>
    <property type="match status" value="1"/>
</dbReference>
<dbReference type="GO" id="GO:0022625">
    <property type="term" value="C:cytosolic large ribosomal subunit"/>
    <property type="evidence" value="ECO:0007669"/>
    <property type="project" value="InterPro"/>
</dbReference>
<dbReference type="InterPro" id="IPR022991">
    <property type="entry name" value="Ribosomal_eL30_CS"/>
</dbReference>
<dbReference type="HOGENOM" id="CLU_130502_1_0_2"/>
<evidence type="ECO:0000256" key="4">
    <source>
        <dbReference type="ARBA" id="ARBA00035231"/>
    </source>
</evidence>
<dbReference type="HAMAP" id="MF_00481">
    <property type="entry name" value="Ribosomal_eL30"/>
    <property type="match status" value="1"/>
</dbReference>
<keyword evidence="3 5" id="KW-0687">Ribonucleoprotein</keyword>
<dbReference type="NCBIfam" id="NF002172">
    <property type="entry name" value="PRK01018.1"/>
    <property type="match status" value="1"/>
</dbReference>
<reference evidence="8" key="1">
    <citation type="submission" date="2010-02" db="EMBL/GenBank/DDBJ databases">
        <title>Complete sequence of Ferroglobus placidus DSM 10642.</title>
        <authorList>
            <consortium name="US DOE Joint Genome Institute"/>
            <person name="Lucas S."/>
            <person name="Copeland A."/>
            <person name="Lapidus A."/>
            <person name="Cheng J.-F."/>
            <person name="Bruce D."/>
            <person name="Goodwin L."/>
            <person name="Pitluck S."/>
            <person name="Saunders E."/>
            <person name="Brettin T."/>
            <person name="Detter J.C."/>
            <person name="Han C."/>
            <person name="Tapia R."/>
            <person name="Larimer F."/>
            <person name="Land M."/>
            <person name="Hauser L."/>
            <person name="Kyrpides N."/>
            <person name="Ivanova N."/>
            <person name="Holmes D."/>
            <person name="Lovley D."/>
            <person name="Kyrpides N."/>
            <person name="Anderson I.J."/>
            <person name="Woyke T."/>
        </authorList>
    </citation>
    <scope>NUCLEOTIDE SEQUENCE [LARGE SCALE GENOMIC DNA]</scope>
    <source>
        <strain evidence="8">DSM 10642 / AEDII12DO</strain>
    </source>
</reference>
<evidence type="ECO:0000256" key="2">
    <source>
        <dbReference type="ARBA" id="ARBA00022980"/>
    </source>
</evidence>
<dbReference type="KEGG" id="fpl:Ferp_0759"/>
<dbReference type="Pfam" id="PF01248">
    <property type="entry name" value="Ribosomal_L7Ae"/>
    <property type="match status" value="1"/>
</dbReference>
<dbReference type="Proteomes" id="UP000002613">
    <property type="component" value="Chromosome"/>
</dbReference>
<dbReference type="RefSeq" id="WP_012965272.1">
    <property type="nucleotide sequence ID" value="NC_013849.1"/>
</dbReference>
<comment type="similarity">
    <text evidence="1 5">Belongs to the eukaryotic ribosomal protein eL30 family.</text>
</comment>
<dbReference type="OrthoDB" id="10759at2157"/>
<dbReference type="PaxDb" id="589924-Ferp_0759"/>
<evidence type="ECO:0000313" key="7">
    <source>
        <dbReference type="EMBL" id="ADC64929.1"/>
    </source>
</evidence>
<evidence type="ECO:0000256" key="5">
    <source>
        <dbReference type="HAMAP-Rule" id="MF_00481"/>
    </source>
</evidence>
<accession>D3RWR6</accession>
<reference evidence="7 8" key="2">
    <citation type="journal article" date="2011" name="Stand. Genomic Sci.">
        <title>Complete genome sequence of Ferroglobus placidus AEDII12DO.</title>
        <authorList>
            <person name="Anderson I."/>
            <person name="Risso C."/>
            <person name="Holmes D."/>
            <person name="Lucas S."/>
            <person name="Copeland A."/>
            <person name="Lapidus A."/>
            <person name="Cheng J.F."/>
            <person name="Bruce D."/>
            <person name="Goodwin L."/>
            <person name="Pitluck S."/>
            <person name="Saunders E."/>
            <person name="Brettin T."/>
            <person name="Detter J.C."/>
            <person name="Han C."/>
            <person name="Tapia R."/>
            <person name="Larimer F."/>
            <person name="Land M."/>
            <person name="Hauser L."/>
            <person name="Woyke T."/>
            <person name="Lovley D."/>
            <person name="Kyrpides N."/>
            <person name="Ivanova N."/>
        </authorList>
    </citation>
    <scope>NUCLEOTIDE SEQUENCE [LARGE SCALE GENOMIC DNA]</scope>
    <source>
        <strain evidence="8">DSM 10642 / AEDII12DO</strain>
    </source>
</reference>
<keyword evidence="8" id="KW-1185">Reference proteome</keyword>
<dbReference type="GO" id="GO:0003735">
    <property type="term" value="F:structural constituent of ribosome"/>
    <property type="evidence" value="ECO:0007669"/>
    <property type="project" value="InterPro"/>
</dbReference>
<dbReference type="AlphaFoldDB" id="D3RWR6"/>
<proteinExistence type="inferred from homology"/>
<evidence type="ECO:0000313" key="8">
    <source>
        <dbReference type="Proteomes" id="UP000002613"/>
    </source>
</evidence>
<dbReference type="GeneID" id="8778263"/>
<dbReference type="PANTHER" id="PTHR11449">
    <property type="entry name" value="RIBOSOMAL PROTEIN L30"/>
    <property type="match status" value="1"/>
</dbReference>
<dbReference type="InterPro" id="IPR000231">
    <property type="entry name" value="Ribosomal_eL30"/>
</dbReference>
<dbReference type="eggNOG" id="arCOG01752">
    <property type="taxonomic scope" value="Archaea"/>
</dbReference>
<dbReference type="EMBL" id="CP001899">
    <property type="protein sequence ID" value="ADC64929.1"/>
    <property type="molecule type" value="Genomic_DNA"/>
</dbReference>
<dbReference type="InterPro" id="IPR029064">
    <property type="entry name" value="Ribosomal_eL30-like_sf"/>
</dbReference>
<gene>
    <name evidence="5" type="primary">rpl30e</name>
    <name evidence="7" type="ordered locus">Ferp_0759</name>
</gene>
<dbReference type="PROSITE" id="PS00709">
    <property type="entry name" value="RIBOSOMAL_L30E_1"/>
    <property type="match status" value="1"/>
</dbReference>
<feature type="domain" description="Ribosomal protein eL8/eL30/eS12/Gadd45" evidence="6">
    <location>
        <begin position="5"/>
        <end position="92"/>
    </location>
</feature>
<sequence>MKVDIEKALRKALRTGKVYLGSKRTIKAARKGEAKMVIVAKNCPKEVLEKLKKYDVKIVTVDKTNMELGALCGKPFSVAALAIIEEGESEILLT</sequence>
<dbReference type="STRING" id="589924.Ferp_0759"/>
<evidence type="ECO:0000256" key="1">
    <source>
        <dbReference type="ARBA" id="ARBA00007326"/>
    </source>
</evidence>
<dbReference type="InterPro" id="IPR039109">
    <property type="entry name" value="Ribosomal_eL30-like"/>
</dbReference>
<name>D3RWR6_FERPA</name>
<dbReference type="PROSITE" id="PS00993">
    <property type="entry name" value="RIBOSOMAL_L30E_2"/>
    <property type="match status" value="1"/>
</dbReference>
<dbReference type="Gene3D" id="3.30.1330.30">
    <property type="match status" value="1"/>
</dbReference>
<dbReference type="GO" id="GO:0006412">
    <property type="term" value="P:translation"/>
    <property type="evidence" value="ECO:0007669"/>
    <property type="project" value="UniProtKB-UniRule"/>
</dbReference>
<protein>
    <recommendedName>
        <fullName evidence="4 5">Large ribosomal subunit protein eL30</fullName>
    </recommendedName>
</protein>
<organism evidence="7 8">
    <name type="scientific">Ferroglobus placidus (strain DSM 10642 / AEDII12DO)</name>
    <dbReference type="NCBI Taxonomy" id="589924"/>
    <lineage>
        <taxon>Archaea</taxon>
        <taxon>Methanobacteriati</taxon>
        <taxon>Methanobacteriota</taxon>
        <taxon>Archaeoglobi</taxon>
        <taxon>Archaeoglobales</taxon>
        <taxon>Archaeoglobaceae</taxon>
        <taxon>Ferroglobus</taxon>
    </lineage>
</organism>
<evidence type="ECO:0000259" key="6">
    <source>
        <dbReference type="Pfam" id="PF01248"/>
    </source>
</evidence>
<dbReference type="GO" id="GO:0003723">
    <property type="term" value="F:RNA binding"/>
    <property type="evidence" value="ECO:0007669"/>
    <property type="project" value="InterPro"/>
</dbReference>
<dbReference type="InterPro" id="IPR004038">
    <property type="entry name" value="Ribosomal_eL8/eL30/eS12/Gad45"/>
</dbReference>